<proteinExistence type="predicted"/>
<dbReference type="Proteomes" id="UP000235315">
    <property type="component" value="Chromosome"/>
</dbReference>
<name>A0ABM6QX31_PSEO1</name>
<dbReference type="RefSeq" id="WP_041475832.1">
    <property type="nucleotide sequence ID" value="NC_016830.1"/>
</dbReference>
<keyword evidence="2" id="KW-1185">Reference proteome</keyword>
<accession>A0ABM6QX31</accession>
<organism evidence="1 2">
    <name type="scientific">Pseudomonas ogarae (strain DSM 112162 / CECT 30235 / F113)</name>
    <dbReference type="NCBI Taxonomy" id="1114970"/>
    <lineage>
        <taxon>Bacteria</taxon>
        <taxon>Pseudomonadati</taxon>
        <taxon>Pseudomonadota</taxon>
        <taxon>Gammaproteobacteria</taxon>
        <taxon>Pseudomonadales</taxon>
        <taxon>Pseudomonadaceae</taxon>
        <taxon>Pseudomonas</taxon>
    </lineage>
</organism>
<reference evidence="1 2" key="1">
    <citation type="submission" date="2018-01" db="EMBL/GenBank/DDBJ databases">
        <title>Tropical forage species Digitaria eriantha prevents oxidative stress under low temperature conditions by the incorporation of polyhydroxybutyrate-producing endophytic bacteria.</title>
        <authorList>
            <person name="Stritzler M."/>
            <person name="Ayub N."/>
        </authorList>
    </citation>
    <scope>NUCLEOTIDE SEQUENCE [LARGE SCALE GENOMIC DNA]</scope>
    <source>
        <strain evidence="1 2">FR1</strain>
    </source>
</reference>
<evidence type="ECO:0000313" key="1">
    <source>
        <dbReference type="EMBL" id="AUO45818.1"/>
    </source>
</evidence>
<dbReference type="EMBL" id="CP025738">
    <property type="protein sequence ID" value="AUO45818.1"/>
    <property type="molecule type" value="Genomic_DNA"/>
</dbReference>
<protein>
    <submittedName>
        <fullName evidence="1">Uncharacterized protein</fullName>
    </submittedName>
</protein>
<evidence type="ECO:0000313" key="2">
    <source>
        <dbReference type="Proteomes" id="UP000235315"/>
    </source>
</evidence>
<gene>
    <name evidence="1" type="ORF">C1C98_10350</name>
</gene>
<sequence length="167" mass="18440">MDAAGFDKLSNVVPFNGLVGTAGLGNCIAVAGFNTDNGRMAMAHYNTLFCANGEGDPWNEVSLRNFHKWFVGETKANQFMIGLGAVWFNTAASTGRKNRQGYPLMDDRRFQLIRLVAQVFDYEPIHASLCFTFTVSSGLPILTPYPDETIMPSGWAQVGKDIPYRSF</sequence>